<evidence type="ECO:0000313" key="2">
    <source>
        <dbReference type="EMBL" id="MXU93384.1"/>
    </source>
</evidence>
<evidence type="ECO:0000256" key="1">
    <source>
        <dbReference type="SAM" id="Phobius"/>
    </source>
</evidence>
<protein>
    <submittedName>
        <fullName evidence="2">Uncharacterized protein</fullName>
    </submittedName>
</protein>
<keyword evidence="1" id="KW-0812">Transmembrane</keyword>
<reference evidence="2" key="1">
    <citation type="submission" date="2019-12" db="EMBL/GenBank/DDBJ databases">
        <title>An insight into the sialome of adult female Ixodes ricinus ticks feeding for 6 days.</title>
        <authorList>
            <person name="Perner J."/>
            <person name="Ribeiro J.M.C."/>
        </authorList>
    </citation>
    <scope>NUCLEOTIDE SEQUENCE</scope>
    <source>
        <strain evidence="2">Semi-engorged</strain>
        <tissue evidence="2">Salivary glands</tissue>
    </source>
</reference>
<keyword evidence="1" id="KW-0472">Membrane</keyword>
<name>A0A6B0UV39_IXORI</name>
<dbReference type="EMBL" id="GIFC01011301">
    <property type="protein sequence ID" value="MXU93384.1"/>
    <property type="molecule type" value="Transcribed_RNA"/>
</dbReference>
<organism evidence="2">
    <name type="scientific">Ixodes ricinus</name>
    <name type="common">Common tick</name>
    <name type="synonym">Acarus ricinus</name>
    <dbReference type="NCBI Taxonomy" id="34613"/>
    <lineage>
        <taxon>Eukaryota</taxon>
        <taxon>Metazoa</taxon>
        <taxon>Ecdysozoa</taxon>
        <taxon>Arthropoda</taxon>
        <taxon>Chelicerata</taxon>
        <taxon>Arachnida</taxon>
        <taxon>Acari</taxon>
        <taxon>Parasitiformes</taxon>
        <taxon>Ixodida</taxon>
        <taxon>Ixodoidea</taxon>
        <taxon>Ixodidae</taxon>
        <taxon>Ixodinae</taxon>
        <taxon>Ixodes</taxon>
    </lineage>
</organism>
<accession>A0A6B0UV39</accession>
<sequence>MSNMILIDVSRPDIDNYNGTNHGVLIVFRTLFIATGNFFYISCLAAFKFVPRSNVTVLIDIWESIVPHNNALSPTIEVHTMCNHVNKPHAPFSHAEKAAHISPWSQNVCALKESSSSWGTFQCFELAIADARRTCVKMNRSVQFL</sequence>
<keyword evidence="1" id="KW-1133">Transmembrane helix</keyword>
<feature type="transmembrane region" description="Helical" evidence="1">
    <location>
        <begin position="26"/>
        <end position="47"/>
    </location>
</feature>
<proteinExistence type="predicted"/>
<dbReference type="AlphaFoldDB" id="A0A6B0UV39"/>